<dbReference type="InterPro" id="IPR002736">
    <property type="entry name" value="CitG"/>
</dbReference>
<dbReference type="PANTHER" id="PTHR30201:SF2">
    <property type="entry name" value="2-(5''-TRIPHOSPHORIBOSYL)-3'-DEPHOSPHOCOENZYME-A SYNTHASE"/>
    <property type="match status" value="1"/>
</dbReference>
<dbReference type="AlphaFoldDB" id="A0A089REG5"/>
<keyword evidence="8" id="KW-1185">Reference proteome</keyword>
<keyword evidence="4 6" id="KW-0547">Nucleotide-binding</keyword>
<accession>A0A089REG5</accession>
<evidence type="ECO:0000256" key="5">
    <source>
        <dbReference type="ARBA" id="ARBA00022840"/>
    </source>
</evidence>
<gene>
    <name evidence="6" type="primary">citG</name>
    <name evidence="7" type="ORF">JT31_09635</name>
</gene>
<keyword evidence="5 6" id="KW-0067">ATP-binding</keyword>
<protein>
    <recommendedName>
        <fullName evidence="6">Probable 2-(5''-triphosphoribosyl)-3'-dephosphocoenzyme-A synthase</fullName>
        <shortName evidence="6">2-(5''-triphosphoribosyl)-3'-dephospho-CoA synthase</shortName>
        <ecNumber evidence="6">2.4.2.52</ecNumber>
    </recommendedName>
</protein>
<keyword evidence="3 6" id="KW-0808">Transferase</keyword>
<dbReference type="InterPro" id="IPR017551">
    <property type="entry name" value="TriPribosyl-deP-CoA_syn_CitG"/>
</dbReference>
<dbReference type="GO" id="GO:0005524">
    <property type="term" value="F:ATP binding"/>
    <property type="evidence" value="ECO:0007669"/>
    <property type="project" value="UniProtKB-KW"/>
</dbReference>
<organism evidence="7 8">
    <name type="scientific">Cedecea neteri</name>
    <dbReference type="NCBI Taxonomy" id="158822"/>
    <lineage>
        <taxon>Bacteria</taxon>
        <taxon>Pseudomonadati</taxon>
        <taxon>Pseudomonadota</taxon>
        <taxon>Gammaproteobacteria</taxon>
        <taxon>Enterobacterales</taxon>
        <taxon>Enterobacteriaceae</taxon>
        <taxon>Cedecea</taxon>
    </lineage>
</organism>
<dbReference type="Pfam" id="PF01874">
    <property type="entry name" value="CitG"/>
    <property type="match status" value="1"/>
</dbReference>
<evidence type="ECO:0000256" key="6">
    <source>
        <dbReference type="HAMAP-Rule" id="MF_00397"/>
    </source>
</evidence>
<reference evidence="7 8" key="1">
    <citation type="submission" date="2014-09" db="EMBL/GenBank/DDBJ databases">
        <title>Cedecea neteri SSMD04 Genome Sequencing.</title>
        <authorList>
            <person name="Tan J.-Y."/>
        </authorList>
    </citation>
    <scope>NUCLEOTIDE SEQUENCE [LARGE SCALE GENOMIC DNA]</scope>
    <source>
        <strain evidence="7 8">SSMD04</strain>
    </source>
</reference>
<evidence type="ECO:0000256" key="2">
    <source>
        <dbReference type="ARBA" id="ARBA00006812"/>
    </source>
</evidence>
<dbReference type="HAMAP" id="MF_00397">
    <property type="entry name" value="CitG"/>
    <property type="match status" value="1"/>
</dbReference>
<evidence type="ECO:0000256" key="1">
    <source>
        <dbReference type="ARBA" id="ARBA00001210"/>
    </source>
</evidence>
<comment type="catalytic activity">
    <reaction evidence="1 6">
        <text>3'-dephospho-CoA + ATP = 2'-(5''-triphospho-alpha-D-ribosyl)-3'-dephospho-CoA + adenine</text>
        <dbReference type="Rhea" id="RHEA:15117"/>
        <dbReference type="ChEBI" id="CHEBI:16708"/>
        <dbReference type="ChEBI" id="CHEBI:30616"/>
        <dbReference type="ChEBI" id="CHEBI:57328"/>
        <dbReference type="ChEBI" id="CHEBI:61378"/>
        <dbReference type="EC" id="2.4.2.52"/>
    </reaction>
</comment>
<dbReference type="GO" id="GO:0046917">
    <property type="term" value="F:triphosphoribosyl-dephospho-CoA synthase activity"/>
    <property type="evidence" value="ECO:0007669"/>
    <property type="project" value="UniProtKB-UniRule"/>
</dbReference>
<evidence type="ECO:0000256" key="4">
    <source>
        <dbReference type="ARBA" id="ARBA00022741"/>
    </source>
</evidence>
<proteinExistence type="inferred from homology"/>
<evidence type="ECO:0000313" key="7">
    <source>
        <dbReference type="EMBL" id="AIR04865.1"/>
    </source>
</evidence>
<dbReference type="Proteomes" id="UP000029481">
    <property type="component" value="Chromosome"/>
</dbReference>
<dbReference type="OrthoDB" id="114886at2"/>
<sequence length="281" mass="29889">MAGFPGINPASAAAPDVPGLVRQALLDEVWLTPKPGLVDGANSGSHRDMDLPMFLDSITAIGPWFSTFHALGREHAGRGACEMLRLIRPAGIACEQAMYQATQGVNTHKGGVFSLGLLSTAAGRLQGQGKALTASALCASVSEICSGLVERELVVARKASSVGERLYQQFGLTGARGEAESGFLTVRQHVLPYWQTESCPKRRRLNAMLRLMAANPDTNLVSRGGLAGLRYVQRYAARLLQQGWHEDDLRQMDADLIGRNLSPGGSADLLAVSAVLAEIAA</sequence>
<dbReference type="EMBL" id="CP009451">
    <property type="protein sequence ID" value="AIR04865.1"/>
    <property type="molecule type" value="Genomic_DNA"/>
</dbReference>
<evidence type="ECO:0000313" key="8">
    <source>
        <dbReference type="Proteomes" id="UP000029481"/>
    </source>
</evidence>
<evidence type="ECO:0000256" key="3">
    <source>
        <dbReference type="ARBA" id="ARBA00022679"/>
    </source>
</evidence>
<dbReference type="RefSeq" id="WP_038475954.1">
    <property type="nucleotide sequence ID" value="NZ_CP009451.1"/>
</dbReference>
<dbReference type="KEGG" id="cnt:JT31_09635"/>
<dbReference type="EC" id="2.4.2.52" evidence="6"/>
<dbReference type="NCBIfam" id="TIGR03125">
    <property type="entry name" value="citrate_citG"/>
    <property type="match status" value="1"/>
</dbReference>
<name>A0A089REG5_9ENTR</name>
<dbReference type="PANTHER" id="PTHR30201">
    <property type="entry name" value="TRIPHOSPHORIBOSYL-DEPHOSPHO-COA SYNTHASE"/>
    <property type="match status" value="1"/>
</dbReference>
<dbReference type="Gene3D" id="1.10.4200.10">
    <property type="entry name" value="Triphosphoribosyl-dephospho-CoA protein"/>
    <property type="match status" value="1"/>
</dbReference>
<comment type="similarity">
    <text evidence="2 6">Belongs to the CitG/MdcB family.</text>
</comment>
<dbReference type="GO" id="GO:0051191">
    <property type="term" value="P:prosthetic group biosynthetic process"/>
    <property type="evidence" value="ECO:0007669"/>
    <property type="project" value="TreeGrafter"/>
</dbReference>